<dbReference type="AlphaFoldDB" id="A0A2L0HFV0"/>
<reference evidence="2 3" key="1">
    <citation type="submission" date="2017-10" db="EMBL/GenBank/DDBJ databases">
        <title>Analysis of the genome sequences of Rhizobium populations associated to common bean (phaseolus vulgaris).</title>
        <authorList>
            <person name="Bustos P."/>
            <person name="Santamaria R.I."/>
            <person name="Miranda-Sanchez F."/>
            <person name="Perez-Carrascal O."/>
            <person name="Juarez S."/>
            <person name="Lozano L."/>
            <person name="Martinez-Flores I."/>
            <person name="Vinuesa P."/>
            <person name="Martinez-Romero E."/>
            <person name="Cevallos M.A."/>
            <person name="Romero D."/>
            <person name="Davila G."/>
            <person name="Gonzalez V."/>
        </authorList>
    </citation>
    <scope>NUCLEOTIDE SEQUENCE [LARGE SCALE GENOMIC DNA]</scope>
    <source>
        <strain evidence="2 3">NXT3</strain>
        <plasmid evidence="3">Plasmid psfrenxt3c</plasmid>
    </source>
</reference>
<evidence type="ECO:0000256" key="1">
    <source>
        <dbReference type="SAM" id="MobiDB-lite"/>
    </source>
</evidence>
<name>A0A2L0HFV0_RHIFR</name>
<evidence type="ECO:0000313" key="3">
    <source>
        <dbReference type="Proteomes" id="UP000239340"/>
    </source>
</evidence>
<proteinExistence type="predicted"/>
<keyword evidence="2" id="KW-0614">Plasmid</keyword>
<feature type="compositionally biased region" description="Polar residues" evidence="1">
    <location>
        <begin position="85"/>
        <end position="94"/>
    </location>
</feature>
<dbReference type="Proteomes" id="UP000239340">
    <property type="component" value="Plasmid pSfreNXT3c"/>
</dbReference>
<protein>
    <submittedName>
        <fullName evidence="2">Uncharacterized protein</fullName>
    </submittedName>
</protein>
<geneLocation type="plasmid" evidence="3">
    <name>psfrenxt3c</name>
</geneLocation>
<organism evidence="2 3">
    <name type="scientific">Rhizobium fredii</name>
    <name type="common">Sinorhizobium fredii</name>
    <dbReference type="NCBI Taxonomy" id="380"/>
    <lineage>
        <taxon>Bacteria</taxon>
        <taxon>Pseudomonadati</taxon>
        <taxon>Pseudomonadota</taxon>
        <taxon>Alphaproteobacteria</taxon>
        <taxon>Hyphomicrobiales</taxon>
        <taxon>Rhizobiaceae</taxon>
        <taxon>Sinorhizobium/Ensifer group</taxon>
        <taxon>Sinorhizobium</taxon>
    </lineage>
</organism>
<feature type="region of interest" description="Disordered" evidence="1">
    <location>
        <begin position="63"/>
        <end position="94"/>
    </location>
</feature>
<sequence>MAKGVDARLLSSAGGKAEAIPWFSAKVQSRPDLWAFASNFSHSPFHIGHAEAHRQSRHGLPRAYLHPHRSCGQYSRTRSGRSGAPTRQTGNRSG</sequence>
<accession>A0A2L0HFV0</accession>
<evidence type="ECO:0000313" key="2">
    <source>
        <dbReference type="EMBL" id="AUX80324.1"/>
    </source>
</evidence>
<gene>
    <name evidence="2" type="ORF">NXT3_PC01168</name>
</gene>
<dbReference type="EMBL" id="CP024310">
    <property type="protein sequence ID" value="AUX80324.1"/>
    <property type="molecule type" value="Genomic_DNA"/>
</dbReference>